<gene>
    <name evidence="17" type="primary">dnaQ_1</name>
    <name evidence="17" type="ORF">SUTMEG_18660</name>
</gene>
<dbReference type="Proteomes" id="UP000271003">
    <property type="component" value="Chromosome"/>
</dbReference>
<keyword evidence="6" id="KW-0548">Nucleotidyltransferase</keyword>
<dbReference type="AlphaFoldDB" id="A0A2Z6IBM0"/>
<comment type="cofactor">
    <cofactor evidence="2">
        <name>Mg(2+)</name>
        <dbReference type="ChEBI" id="CHEBI:18420"/>
    </cofactor>
</comment>
<evidence type="ECO:0000256" key="3">
    <source>
        <dbReference type="ARBA" id="ARBA00012417"/>
    </source>
</evidence>
<dbReference type="GO" id="GO:0046872">
    <property type="term" value="F:metal ion binding"/>
    <property type="evidence" value="ECO:0007669"/>
    <property type="project" value="UniProtKB-KW"/>
</dbReference>
<evidence type="ECO:0000256" key="5">
    <source>
        <dbReference type="ARBA" id="ARBA00022679"/>
    </source>
</evidence>
<dbReference type="InterPro" id="IPR012337">
    <property type="entry name" value="RNaseH-like_sf"/>
</dbReference>
<evidence type="ECO:0000256" key="1">
    <source>
        <dbReference type="ARBA" id="ARBA00001936"/>
    </source>
</evidence>
<feature type="domain" description="Exonuclease" evidence="16">
    <location>
        <begin position="12"/>
        <end position="183"/>
    </location>
</feature>
<dbReference type="GO" id="GO:0003887">
    <property type="term" value="F:DNA-directed DNA polymerase activity"/>
    <property type="evidence" value="ECO:0007669"/>
    <property type="project" value="UniProtKB-KW"/>
</dbReference>
<evidence type="ECO:0000259" key="16">
    <source>
        <dbReference type="SMART" id="SM00479"/>
    </source>
</evidence>
<dbReference type="EC" id="2.7.7.7" evidence="3"/>
<sequence>MYRTAPKSHPQRIVVLDTETTGLSYRYGDRVCEIGAIEVNEAFEPLRDFHAYMNPERPMPVAAYNVHGLSTAFLKKQPVFREIAPEFVEFVRGARIVAHNASFDAGFINHELFLAGYDNLEMLGCTVFDTLRWARSLFQGYPNGLDHLCRRFGILGEDRSIHGALSDAELLRIVCRGLTAYEKTGVVTAFGGEFREETSRPVPGRS</sequence>
<name>A0A2Z6IBM0_9BURK</name>
<evidence type="ECO:0000256" key="9">
    <source>
        <dbReference type="ARBA" id="ARBA00022723"/>
    </source>
</evidence>
<keyword evidence="5" id="KW-0808">Transferase</keyword>
<dbReference type="Pfam" id="PF00929">
    <property type="entry name" value="RNase_T"/>
    <property type="match status" value="1"/>
</dbReference>
<evidence type="ECO:0000256" key="11">
    <source>
        <dbReference type="ARBA" id="ARBA00022839"/>
    </source>
</evidence>
<evidence type="ECO:0000256" key="10">
    <source>
        <dbReference type="ARBA" id="ARBA00022801"/>
    </source>
</evidence>
<keyword evidence="12" id="KW-0460">Magnesium</keyword>
<evidence type="ECO:0000313" key="18">
    <source>
        <dbReference type="Proteomes" id="UP000271003"/>
    </source>
</evidence>
<keyword evidence="14" id="KW-0464">Manganese</keyword>
<dbReference type="PANTHER" id="PTHR30231:SF41">
    <property type="entry name" value="DNA POLYMERASE III SUBUNIT EPSILON"/>
    <property type="match status" value="1"/>
</dbReference>
<dbReference type="PANTHER" id="PTHR30231">
    <property type="entry name" value="DNA POLYMERASE III SUBUNIT EPSILON"/>
    <property type="match status" value="1"/>
</dbReference>
<dbReference type="InterPro" id="IPR013520">
    <property type="entry name" value="Ribonucl_H"/>
</dbReference>
<evidence type="ECO:0000256" key="8">
    <source>
        <dbReference type="ARBA" id="ARBA00022722"/>
    </source>
</evidence>
<evidence type="ECO:0000313" key="17">
    <source>
        <dbReference type="EMBL" id="BBF23975.1"/>
    </source>
</evidence>
<organism evidence="17 18">
    <name type="scientific">Sutterella megalosphaeroides</name>
    <dbReference type="NCBI Taxonomy" id="2494234"/>
    <lineage>
        <taxon>Bacteria</taxon>
        <taxon>Pseudomonadati</taxon>
        <taxon>Pseudomonadota</taxon>
        <taxon>Betaproteobacteria</taxon>
        <taxon>Burkholderiales</taxon>
        <taxon>Sutterellaceae</taxon>
        <taxon>Sutterella</taxon>
    </lineage>
</organism>
<dbReference type="EMBL" id="AP018786">
    <property type="protein sequence ID" value="BBF23975.1"/>
    <property type="molecule type" value="Genomic_DNA"/>
</dbReference>
<evidence type="ECO:0000256" key="14">
    <source>
        <dbReference type="ARBA" id="ARBA00023211"/>
    </source>
</evidence>
<reference evidence="17 18" key="1">
    <citation type="journal article" date="2018" name="Int. J. Syst. Evol. Microbiol.">
        <title>Mesosutterella multiformis gen. nov., sp. nov., a member of the family Sutterellaceae and Sutterella megalosphaeroides sp. nov., isolated from human faeces.</title>
        <authorList>
            <person name="Sakamoto M."/>
            <person name="Ikeyama N."/>
            <person name="Kunihiro T."/>
            <person name="Iino T."/>
            <person name="Yuki M."/>
            <person name="Ohkuma M."/>
        </authorList>
    </citation>
    <scope>NUCLEOTIDE SEQUENCE [LARGE SCALE GENOMIC DNA]</scope>
    <source>
        <strain evidence="17 18">6FBBBH3</strain>
    </source>
</reference>
<accession>A0A2Z6IBM0</accession>
<keyword evidence="11" id="KW-0269">Exonuclease</keyword>
<evidence type="ECO:0000256" key="6">
    <source>
        <dbReference type="ARBA" id="ARBA00022695"/>
    </source>
</evidence>
<dbReference type="SMART" id="SM00479">
    <property type="entry name" value="EXOIII"/>
    <property type="match status" value="1"/>
</dbReference>
<keyword evidence="8" id="KW-0540">Nuclease</keyword>
<dbReference type="InterPro" id="IPR006054">
    <property type="entry name" value="DnaQ"/>
</dbReference>
<dbReference type="KEGG" id="sutt:SUTMEG_18660"/>
<keyword evidence="9" id="KW-0479">Metal-binding</keyword>
<dbReference type="GO" id="GO:0045004">
    <property type="term" value="P:DNA replication proofreading"/>
    <property type="evidence" value="ECO:0007669"/>
    <property type="project" value="TreeGrafter"/>
</dbReference>
<protein>
    <recommendedName>
        <fullName evidence="4">DNA polymerase III subunit epsilon</fullName>
        <ecNumber evidence="3">2.7.7.7</ecNumber>
    </recommendedName>
</protein>
<keyword evidence="10" id="KW-0378">Hydrolase</keyword>
<keyword evidence="7" id="KW-0235">DNA replication</keyword>
<dbReference type="OrthoDB" id="9803913at2"/>
<dbReference type="SUPFAM" id="SSF53098">
    <property type="entry name" value="Ribonuclease H-like"/>
    <property type="match status" value="1"/>
</dbReference>
<dbReference type="GO" id="GO:0003677">
    <property type="term" value="F:DNA binding"/>
    <property type="evidence" value="ECO:0007669"/>
    <property type="project" value="InterPro"/>
</dbReference>
<evidence type="ECO:0000256" key="2">
    <source>
        <dbReference type="ARBA" id="ARBA00001946"/>
    </source>
</evidence>
<keyword evidence="13" id="KW-0239">DNA-directed DNA polymerase</keyword>
<dbReference type="InterPro" id="IPR036397">
    <property type="entry name" value="RNaseH_sf"/>
</dbReference>
<dbReference type="NCBIfam" id="TIGR00573">
    <property type="entry name" value="dnaq"/>
    <property type="match status" value="1"/>
</dbReference>
<evidence type="ECO:0000256" key="4">
    <source>
        <dbReference type="ARBA" id="ARBA00020352"/>
    </source>
</evidence>
<evidence type="ECO:0000256" key="12">
    <source>
        <dbReference type="ARBA" id="ARBA00022842"/>
    </source>
</evidence>
<dbReference type="RefSeq" id="WP_120177527.1">
    <property type="nucleotide sequence ID" value="NZ_AP018786.1"/>
</dbReference>
<keyword evidence="18" id="KW-1185">Reference proteome</keyword>
<dbReference type="GO" id="GO:0008408">
    <property type="term" value="F:3'-5' exonuclease activity"/>
    <property type="evidence" value="ECO:0007669"/>
    <property type="project" value="TreeGrafter"/>
</dbReference>
<dbReference type="Gene3D" id="3.30.420.10">
    <property type="entry name" value="Ribonuclease H-like superfamily/Ribonuclease H"/>
    <property type="match status" value="1"/>
</dbReference>
<proteinExistence type="predicted"/>
<evidence type="ECO:0000256" key="15">
    <source>
        <dbReference type="ARBA" id="ARBA00049244"/>
    </source>
</evidence>
<comment type="cofactor">
    <cofactor evidence="1">
        <name>Mn(2+)</name>
        <dbReference type="ChEBI" id="CHEBI:29035"/>
    </cofactor>
</comment>
<comment type="catalytic activity">
    <reaction evidence="15">
        <text>DNA(n) + a 2'-deoxyribonucleoside 5'-triphosphate = DNA(n+1) + diphosphate</text>
        <dbReference type="Rhea" id="RHEA:22508"/>
        <dbReference type="Rhea" id="RHEA-COMP:17339"/>
        <dbReference type="Rhea" id="RHEA-COMP:17340"/>
        <dbReference type="ChEBI" id="CHEBI:33019"/>
        <dbReference type="ChEBI" id="CHEBI:61560"/>
        <dbReference type="ChEBI" id="CHEBI:173112"/>
        <dbReference type="EC" id="2.7.7.7"/>
    </reaction>
</comment>
<evidence type="ECO:0000256" key="13">
    <source>
        <dbReference type="ARBA" id="ARBA00022932"/>
    </source>
</evidence>
<dbReference type="FunFam" id="3.30.420.10:FF:000012">
    <property type="entry name" value="DNA polymerase III subunit epsilon"/>
    <property type="match status" value="1"/>
</dbReference>
<dbReference type="GO" id="GO:0005829">
    <property type="term" value="C:cytosol"/>
    <property type="evidence" value="ECO:0007669"/>
    <property type="project" value="TreeGrafter"/>
</dbReference>
<evidence type="ECO:0000256" key="7">
    <source>
        <dbReference type="ARBA" id="ARBA00022705"/>
    </source>
</evidence>